<feature type="signal peptide" evidence="1">
    <location>
        <begin position="1"/>
        <end position="22"/>
    </location>
</feature>
<accession>A0A224Y7Z3</accession>
<dbReference type="SUPFAM" id="SSF57603">
    <property type="entry name" value="FnI-like domain"/>
    <property type="match status" value="1"/>
</dbReference>
<evidence type="ECO:0000313" key="2">
    <source>
        <dbReference type="EMBL" id="MAA13717.1"/>
    </source>
</evidence>
<reference evidence="2" key="1">
    <citation type="journal article" date="2017" name="Parasit. Vectors">
        <title>Sialotranscriptomics of Rhipicephalus zambeziensis reveals intricate expression profiles of secretory proteins and suggests tight temporal transcriptional regulation during blood-feeding.</title>
        <authorList>
            <person name="de Castro M.H."/>
            <person name="de Klerk D."/>
            <person name="Pienaar R."/>
            <person name="Rees D.J.G."/>
            <person name="Mans B.J."/>
        </authorList>
    </citation>
    <scope>NUCLEOTIDE SEQUENCE</scope>
    <source>
        <tissue evidence="2">Salivary glands</tissue>
    </source>
</reference>
<evidence type="ECO:0000256" key="1">
    <source>
        <dbReference type="SAM" id="SignalP"/>
    </source>
</evidence>
<proteinExistence type="predicted"/>
<name>A0A224Y7Z3_9ACAR</name>
<feature type="chain" id="PRO_5012510888" description="8.9 kDa family member" evidence="1">
    <location>
        <begin position="23"/>
        <end position="96"/>
    </location>
</feature>
<keyword evidence="1" id="KW-0732">Signal</keyword>
<sequence length="96" mass="10898">MKYYVLPLTAVLTIMVATQALGANSVIALTFDNEKCYYKGQQINSSSPMYPEDECIVYVCQPRNQRMLLYGCPPPKGHTLYDPKNDSLWPQCCNIK</sequence>
<organism evidence="2">
    <name type="scientific">Rhipicephalus zambeziensis</name>
    <dbReference type="NCBI Taxonomy" id="60191"/>
    <lineage>
        <taxon>Eukaryota</taxon>
        <taxon>Metazoa</taxon>
        <taxon>Ecdysozoa</taxon>
        <taxon>Arthropoda</taxon>
        <taxon>Chelicerata</taxon>
        <taxon>Arachnida</taxon>
        <taxon>Acari</taxon>
        <taxon>Parasitiformes</taxon>
        <taxon>Ixodida</taxon>
        <taxon>Ixodoidea</taxon>
        <taxon>Ixodidae</taxon>
        <taxon>Rhipicephalinae</taxon>
        <taxon>Rhipicephalus</taxon>
        <taxon>Rhipicephalus</taxon>
    </lineage>
</organism>
<evidence type="ECO:0008006" key="3">
    <source>
        <dbReference type="Google" id="ProtNLM"/>
    </source>
</evidence>
<dbReference type="EMBL" id="GFPF01002571">
    <property type="protein sequence ID" value="MAA13717.1"/>
    <property type="molecule type" value="Transcribed_RNA"/>
</dbReference>
<protein>
    <recommendedName>
        <fullName evidence="3">8.9 kDa family member</fullName>
    </recommendedName>
</protein>
<dbReference type="AlphaFoldDB" id="A0A224Y7Z3"/>